<sequence length="476" mass="51426">MDAPPPPPSPPPPAPSSPKEPCKKRQKVSHKLSLFDNKRVRNCGSDQSFLSTETTGLMDYTYDGSSTEEEDNTERDAYYFKKMALDKTKETERPVGPVETCFGKGVNVWKSFSGSGRIYADVDDVTKKKMQDERIWGKKKTESNTGEKRKRGGKTAREKEDSILNMGFSGQVPTLPLSDDEDDVMDYSMQFKVNTYSDSTIMYPNLPCLPEGSTTVPSGSIATPDSPSLPDTSLIDTPPSPTASEWDNFHVSMSQVEDIREPITALSTLPPRRDLNRPIKPLPARAQDRAASFPGAKSRDVPARNTGTSSSSTGFRGRGVVTDVASPIRKATDTASFARKDSSASSSTSAPSAPKGSMEHIYGRIRRSTVTDASLPPSKDTTTSTSQSTGATAPSSSGTSRGIFGALGGGPQRMLSDSFGGFGSTGSVDRFDERPYRLGQKGDGKGKAKEDNNKGKGKEPNKDDDEKDRKPQPFKG</sequence>
<feature type="region of interest" description="Disordered" evidence="1">
    <location>
        <begin position="264"/>
        <end position="476"/>
    </location>
</feature>
<proteinExistence type="predicted"/>
<keyword evidence="3" id="KW-1185">Reference proteome</keyword>
<dbReference type="Proteomes" id="UP000265663">
    <property type="component" value="Unassembled WGS sequence"/>
</dbReference>
<dbReference type="OrthoDB" id="3692357at2759"/>
<name>A0A3M7M9B6_9PLEO</name>
<feature type="compositionally biased region" description="Basic and acidic residues" evidence="1">
    <location>
        <begin position="135"/>
        <end position="147"/>
    </location>
</feature>
<evidence type="ECO:0000313" key="3">
    <source>
        <dbReference type="Proteomes" id="UP000265663"/>
    </source>
</evidence>
<dbReference type="EMBL" id="KE747826">
    <property type="protein sequence ID" value="RMZ71105.1"/>
    <property type="molecule type" value="Genomic_DNA"/>
</dbReference>
<feature type="compositionally biased region" description="Low complexity" evidence="1">
    <location>
        <begin position="304"/>
        <end position="319"/>
    </location>
</feature>
<evidence type="ECO:0000256" key="1">
    <source>
        <dbReference type="SAM" id="MobiDB-lite"/>
    </source>
</evidence>
<gene>
    <name evidence="2" type="ORF">GMOD_00005611</name>
</gene>
<evidence type="ECO:0000313" key="2">
    <source>
        <dbReference type="EMBL" id="RMZ71105.1"/>
    </source>
</evidence>
<feature type="region of interest" description="Disordered" evidence="1">
    <location>
        <begin position="214"/>
        <end position="244"/>
    </location>
</feature>
<dbReference type="AlphaFoldDB" id="A0A3M7M9B6"/>
<feature type="compositionally biased region" description="Basic and acidic residues" evidence="1">
    <location>
        <begin position="467"/>
        <end position="476"/>
    </location>
</feature>
<feature type="compositionally biased region" description="Polar residues" evidence="1">
    <location>
        <begin position="214"/>
        <end position="235"/>
    </location>
</feature>
<organism evidence="2 3">
    <name type="scientific">Pyrenophora seminiperda CCB06</name>
    <dbReference type="NCBI Taxonomy" id="1302712"/>
    <lineage>
        <taxon>Eukaryota</taxon>
        <taxon>Fungi</taxon>
        <taxon>Dikarya</taxon>
        <taxon>Ascomycota</taxon>
        <taxon>Pezizomycotina</taxon>
        <taxon>Dothideomycetes</taxon>
        <taxon>Pleosporomycetidae</taxon>
        <taxon>Pleosporales</taxon>
        <taxon>Pleosporineae</taxon>
        <taxon>Pleosporaceae</taxon>
        <taxon>Pyrenophora</taxon>
    </lineage>
</organism>
<feature type="compositionally biased region" description="Basic and acidic residues" evidence="1">
    <location>
        <begin position="429"/>
        <end position="461"/>
    </location>
</feature>
<feature type="region of interest" description="Disordered" evidence="1">
    <location>
        <begin position="135"/>
        <end position="181"/>
    </location>
</feature>
<feature type="compositionally biased region" description="Pro residues" evidence="1">
    <location>
        <begin position="1"/>
        <end position="18"/>
    </location>
</feature>
<reference evidence="2 3" key="1">
    <citation type="journal article" date="2014" name="PLoS ONE">
        <title>De novo Genome Assembly of the Fungal Plant Pathogen Pyrenophora semeniperda.</title>
        <authorList>
            <person name="Soliai M.M."/>
            <person name="Meyer S.E."/>
            <person name="Udall J.A."/>
            <person name="Elzinga D.E."/>
            <person name="Hermansen R.A."/>
            <person name="Bodily P.M."/>
            <person name="Hart A.A."/>
            <person name="Coleman C.E."/>
        </authorList>
    </citation>
    <scope>NUCLEOTIDE SEQUENCE [LARGE SCALE GENOMIC DNA]</scope>
    <source>
        <strain evidence="2 3">CCB06</strain>
        <tissue evidence="2">Mycelium</tissue>
    </source>
</reference>
<accession>A0A3M7M9B6</accession>
<feature type="compositionally biased region" description="Polar residues" evidence="1">
    <location>
        <begin position="44"/>
        <end position="55"/>
    </location>
</feature>
<protein>
    <submittedName>
        <fullName evidence="2">Uncharacterized protein</fullName>
    </submittedName>
</protein>
<feature type="compositionally biased region" description="Low complexity" evidence="1">
    <location>
        <begin position="381"/>
        <end position="400"/>
    </location>
</feature>
<feature type="compositionally biased region" description="Low complexity" evidence="1">
    <location>
        <begin position="343"/>
        <end position="353"/>
    </location>
</feature>
<feature type="region of interest" description="Disordered" evidence="1">
    <location>
        <begin position="1"/>
        <end position="74"/>
    </location>
</feature>